<dbReference type="PANTHER" id="PTHR46151:SF12">
    <property type="entry name" value="RING_U-BOX SUPERFAMILY PROTEIN"/>
    <property type="match status" value="1"/>
</dbReference>
<organism evidence="9 10">
    <name type="scientific">Saponaria officinalis</name>
    <name type="common">Common soapwort</name>
    <name type="synonym">Lychnis saponaria</name>
    <dbReference type="NCBI Taxonomy" id="3572"/>
    <lineage>
        <taxon>Eukaryota</taxon>
        <taxon>Viridiplantae</taxon>
        <taxon>Streptophyta</taxon>
        <taxon>Embryophyta</taxon>
        <taxon>Tracheophyta</taxon>
        <taxon>Spermatophyta</taxon>
        <taxon>Magnoliopsida</taxon>
        <taxon>eudicotyledons</taxon>
        <taxon>Gunneridae</taxon>
        <taxon>Pentapetalae</taxon>
        <taxon>Caryophyllales</taxon>
        <taxon>Caryophyllaceae</taxon>
        <taxon>Caryophylleae</taxon>
        <taxon>Saponaria</taxon>
    </lineage>
</organism>
<evidence type="ECO:0000256" key="5">
    <source>
        <dbReference type="ARBA" id="ARBA00023136"/>
    </source>
</evidence>
<dbReference type="PROSITE" id="PS50089">
    <property type="entry name" value="ZF_RING_2"/>
    <property type="match status" value="1"/>
</dbReference>
<evidence type="ECO:0000256" key="6">
    <source>
        <dbReference type="PROSITE-ProRule" id="PRU00175"/>
    </source>
</evidence>
<proteinExistence type="predicted"/>
<comment type="subcellular location">
    <subcellularLocation>
        <location evidence="1">Membrane</location>
    </subcellularLocation>
</comment>
<evidence type="ECO:0000256" key="2">
    <source>
        <dbReference type="ARBA" id="ARBA00022723"/>
    </source>
</evidence>
<dbReference type="EMBL" id="JBDFQZ010000007">
    <property type="protein sequence ID" value="KAK9706418.1"/>
    <property type="molecule type" value="Genomic_DNA"/>
</dbReference>
<feature type="transmembrane region" description="Helical" evidence="7">
    <location>
        <begin position="79"/>
        <end position="100"/>
    </location>
</feature>
<keyword evidence="7" id="KW-1133">Transmembrane helix</keyword>
<dbReference type="Proteomes" id="UP001443914">
    <property type="component" value="Unassembled WGS sequence"/>
</dbReference>
<dbReference type="AlphaFoldDB" id="A0AAW1JMP4"/>
<dbReference type="PANTHER" id="PTHR46151">
    <property type="entry name" value="NEP1-INTERACTING PROTEIN-LIKE 2"/>
    <property type="match status" value="1"/>
</dbReference>
<name>A0AAW1JMP4_SAPOF</name>
<keyword evidence="7" id="KW-0812">Transmembrane</keyword>
<protein>
    <recommendedName>
        <fullName evidence="8">RING-type domain-containing protein</fullName>
    </recommendedName>
</protein>
<dbReference type="InterPro" id="IPR013083">
    <property type="entry name" value="Znf_RING/FYVE/PHD"/>
</dbReference>
<accession>A0AAW1JMP4</accession>
<gene>
    <name evidence="9" type="ORF">RND81_07G123100</name>
</gene>
<evidence type="ECO:0000256" key="7">
    <source>
        <dbReference type="SAM" id="Phobius"/>
    </source>
</evidence>
<reference evidence="9" key="1">
    <citation type="submission" date="2024-03" db="EMBL/GenBank/DDBJ databases">
        <title>WGS assembly of Saponaria officinalis var. Norfolk2.</title>
        <authorList>
            <person name="Jenkins J."/>
            <person name="Shu S."/>
            <person name="Grimwood J."/>
            <person name="Barry K."/>
            <person name="Goodstein D."/>
            <person name="Schmutz J."/>
            <person name="Leebens-Mack J."/>
            <person name="Osbourn A."/>
        </authorList>
    </citation>
    <scope>NUCLEOTIDE SEQUENCE [LARGE SCALE GENOMIC DNA]</scope>
    <source>
        <strain evidence="9">JIC</strain>
    </source>
</reference>
<dbReference type="SUPFAM" id="SSF57850">
    <property type="entry name" value="RING/U-box"/>
    <property type="match status" value="1"/>
</dbReference>
<feature type="transmembrane region" description="Helical" evidence="7">
    <location>
        <begin position="44"/>
        <end position="67"/>
    </location>
</feature>
<evidence type="ECO:0000313" key="10">
    <source>
        <dbReference type="Proteomes" id="UP001443914"/>
    </source>
</evidence>
<dbReference type="GO" id="GO:0008270">
    <property type="term" value="F:zinc ion binding"/>
    <property type="evidence" value="ECO:0007669"/>
    <property type="project" value="UniProtKB-KW"/>
</dbReference>
<evidence type="ECO:0000256" key="3">
    <source>
        <dbReference type="ARBA" id="ARBA00022771"/>
    </source>
</evidence>
<dbReference type="Gene3D" id="3.30.40.10">
    <property type="entry name" value="Zinc/RING finger domain, C3HC4 (zinc finger)"/>
    <property type="match status" value="1"/>
</dbReference>
<feature type="domain" description="RING-type" evidence="8">
    <location>
        <begin position="188"/>
        <end position="230"/>
    </location>
</feature>
<dbReference type="GO" id="GO:0016020">
    <property type="term" value="C:membrane"/>
    <property type="evidence" value="ECO:0007669"/>
    <property type="project" value="UniProtKB-SubCell"/>
</dbReference>
<keyword evidence="2" id="KW-0479">Metal-binding</keyword>
<keyword evidence="5 7" id="KW-0472">Membrane</keyword>
<dbReference type="SMART" id="SM00184">
    <property type="entry name" value="RING"/>
    <property type="match status" value="1"/>
</dbReference>
<evidence type="ECO:0000256" key="1">
    <source>
        <dbReference type="ARBA" id="ARBA00004370"/>
    </source>
</evidence>
<evidence type="ECO:0000313" key="9">
    <source>
        <dbReference type="EMBL" id="KAK9706418.1"/>
    </source>
</evidence>
<sequence length="239" mass="26532">MGFWYFIATSFDMIFLCRKIVHLWNCLQFKCCGFKFAFNILKSISLALVTLIFAFGGVIVGSIAGAMKGQTTETGLCRGAAIGAVSGAIVSLELLDSLFYGHFLSKVALFGSIFNGKAFREWVSPAVLKAYLWQTSMNEMDDSTSSDIYNMEEVQGMSIDVINKLPVISFCCTSSIYELPSSQPHVSCTICLQDLVEGEKARKLPGCEHLFHLHCIDKWLERRTSCPICRNNIVCSVDL</sequence>
<keyword evidence="3 6" id="KW-0863">Zinc-finger</keyword>
<keyword evidence="4" id="KW-0862">Zinc</keyword>
<keyword evidence="10" id="KW-1185">Reference proteome</keyword>
<dbReference type="Pfam" id="PF13639">
    <property type="entry name" value="zf-RING_2"/>
    <property type="match status" value="1"/>
</dbReference>
<evidence type="ECO:0000256" key="4">
    <source>
        <dbReference type="ARBA" id="ARBA00022833"/>
    </source>
</evidence>
<comment type="caution">
    <text evidence="9">The sequence shown here is derived from an EMBL/GenBank/DDBJ whole genome shotgun (WGS) entry which is preliminary data.</text>
</comment>
<evidence type="ECO:0000259" key="8">
    <source>
        <dbReference type="PROSITE" id="PS50089"/>
    </source>
</evidence>
<dbReference type="InterPro" id="IPR001841">
    <property type="entry name" value="Znf_RING"/>
</dbReference>